<keyword evidence="2" id="KW-1185">Reference proteome</keyword>
<dbReference type="Proteomes" id="UP000507245">
    <property type="component" value="Unassembled WGS sequence"/>
</dbReference>
<sequence>MDSGVVSRAVSLQVRRTVFSIGPGDLSLNASSKTADEYAFQDALGKSLELNFQDCSSRLSCVLPKL</sequence>
<reference evidence="2" key="1">
    <citation type="journal article" date="2020" name="Genome Biol.">
        <title>Gamete binning: chromosome-level and haplotype-resolved genome assembly enabled by high-throughput single-cell sequencing of gamete genomes.</title>
        <authorList>
            <person name="Campoy J.A."/>
            <person name="Sun H."/>
            <person name="Goel M."/>
            <person name="Jiao W.-B."/>
            <person name="Folz-Donahue K."/>
            <person name="Wang N."/>
            <person name="Rubio M."/>
            <person name="Liu C."/>
            <person name="Kukat C."/>
            <person name="Ruiz D."/>
            <person name="Huettel B."/>
            <person name="Schneeberger K."/>
        </authorList>
    </citation>
    <scope>NUCLEOTIDE SEQUENCE [LARGE SCALE GENOMIC DNA]</scope>
    <source>
        <strain evidence="2">cv. Rojo Pasion</strain>
    </source>
</reference>
<protein>
    <submittedName>
        <fullName evidence="1">Uncharacterized protein</fullName>
    </submittedName>
</protein>
<organism evidence="1 2">
    <name type="scientific">Prunus armeniaca</name>
    <name type="common">Apricot</name>
    <name type="synonym">Armeniaca vulgaris</name>
    <dbReference type="NCBI Taxonomy" id="36596"/>
    <lineage>
        <taxon>Eukaryota</taxon>
        <taxon>Viridiplantae</taxon>
        <taxon>Streptophyta</taxon>
        <taxon>Embryophyta</taxon>
        <taxon>Tracheophyta</taxon>
        <taxon>Spermatophyta</taxon>
        <taxon>Magnoliopsida</taxon>
        <taxon>eudicotyledons</taxon>
        <taxon>Gunneridae</taxon>
        <taxon>Pentapetalae</taxon>
        <taxon>rosids</taxon>
        <taxon>fabids</taxon>
        <taxon>Rosales</taxon>
        <taxon>Rosaceae</taxon>
        <taxon>Amygdaloideae</taxon>
        <taxon>Amygdaleae</taxon>
        <taxon>Prunus</taxon>
    </lineage>
</organism>
<dbReference type="EMBL" id="CAEKKB010000007">
    <property type="protein sequence ID" value="CAB4316980.1"/>
    <property type="molecule type" value="Genomic_DNA"/>
</dbReference>
<name>A0A6J5XT63_PRUAR</name>
<gene>
    <name evidence="1" type="ORF">ORAREDHAP_LOCUS43502</name>
</gene>
<dbReference type="AlphaFoldDB" id="A0A6J5XT63"/>
<accession>A0A6J5XT63</accession>
<dbReference type="OrthoDB" id="19182at2759"/>
<evidence type="ECO:0000313" key="2">
    <source>
        <dbReference type="Proteomes" id="UP000507245"/>
    </source>
</evidence>
<proteinExistence type="predicted"/>
<evidence type="ECO:0000313" key="1">
    <source>
        <dbReference type="EMBL" id="CAB4316980.1"/>
    </source>
</evidence>